<accession>A0AA41NC76</accession>
<feature type="region of interest" description="Disordered" evidence="3">
    <location>
        <begin position="1"/>
        <end position="24"/>
    </location>
</feature>
<dbReference type="GO" id="GO:0007165">
    <property type="term" value="P:signal transduction"/>
    <property type="evidence" value="ECO:0007669"/>
    <property type="project" value="InterPro"/>
</dbReference>
<sequence length="289" mass="33682">MPVQGPLEKSLQSSSVSERQRNVEHKVSAIKNSVQMTEQDAKYLEDLQDEFDYRYKTIQTMDQGDKNNALMNQEVLTLQEMLNSLDFKRKETLSKMTQIVNETDLLMNSMLIEELQDWKRRQQIACIGGPLHNGLDQLQNCFTLLAESLFQLRRQLEKLEEQSTKMTYEGDPIPLQRMHLLERVTFLIYNLFKKLLIKLPELNYQVKVKASIDNNRRFVLCGTHVKAMSIEESSNGSLSVEFRHLVSLAEKLHGLFLSSQILHIFSNRPYGSGYFVKCFLDEIRDHMEE</sequence>
<dbReference type="Proteomes" id="UP001166674">
    <property type="component" value="Unassembled WGS sequence"/>
</dbReference>
<dbReference type="Pfam" id="PF01017">
    <property type="entry name" value="STAT_alpha"/>
    <property type="match status" value="1"/>
</dbReference>
<dbReference type="InterPro" id="IPR046991">
    <property type="entry name" value="STAT4_CC"/>
</dbReference>
<protein>
    <submittedName>
        <fullName evidence="5">Signal transducer and activator of transcription 4</fullName>
    </submittedName>
</protein>
<dbReference type="SUPFAM" id="SSF49417">
    <property type="entry name" value="p53-like transcription factors"/>
    <property type="match status" value="1"/>
</dbReference>
<evidence type="ECO:0000256" key="2">
    <source>
        <dbReference type="SAM" id="Coils"/>
    </source>
</evidence>
<dbReference type="InterPro" id="IPR015988">
    <property type="entry name" value="STAT_TF_CC"/>
</dbReference>
<evidence type="ECO:0000256" key="3">
    <source>
        <dbReference type="SAM" id="MobiDB-lite"/>
    </source>
</evidence>
<dbReference type="SUPFAM" id="SSF47655">
    <property type="entry name" value="STAT"/>
    <property type="match status" value="1"/>
</dbReference>
<keyword evidence="1" id="KW-0727">SH2 domain</keyword>
<keyword evidence="2" id="KW-0175">Coiled coil</keyword>
<proteinExistence type="predicted"/>
<evidence type="ECO:0000256" key="1">
    <source>
        <dbReference type="ARBA" id="ARBA00022999"/>
    </source>
</evidence>
<evidence type="ECO:0000259" key="4">
    <source>
        <dbReference type="Pfam" id="PF01017"/>
    </source>
</evidence>
<evidence type="ECO:0000313" key="6">
    <source>
        <dbReference type="Proteomes" id="UP001166674"/>
    </source>
</evidence>
<dbReference type="GO" id="GO:0003700">
    <property type="term" value="F:DNA-binding transcription factor activity"/>
    <property type="evidence" value="ECO:0007669"/>
    <property type="project" value="InterPro"/>
</dbReference>
<dbReference type="PANTHER" id="PTHR11801">
    <property type="entry name" value="SIGNAL TRANSDUCER AND ACTIVATOR OF TRANSCRIPTION"/>
    <property type="match status" value="1"/>
</dbReference>
<gene>
    <name evidence="5" type="ORF">SUZIE_194300</name>
</gene>
<keyword evidence="6" id="KW-1185">Reference proteome</keyword>
<evidence type="ECO:0000313" key="5">
    <source>
        <dbReference type="EMBL" id="MBZ3887704.1"/>
    </source>
</evidence>
<dbReference type="InterPro" id="IPR013800">
    <property type="entry name" value="STAT_TF_alpha"/>
</dbReference>
<name>A0AA41NC76_SCICA</name>
<comment type="caution">
    <text evidence="5">The sequence shown here is derived from an EMBL/GenBank/DDBJ whole genome shotgun (WGS) entry which is preliminary data.</text>
</comment>
<dbReference type="InterPro" id="IPR001217">
    <property type="entry name" value="STAT"/>
</dbReference>
<reference evidence="5" key="1">
    <citation type="submission" date="2020-03" db="EMBL/GenBank/DDBJ databases">
        <title>Studies in the Genomics of Life Span.</title>
        <authorList>
            <person name="Glass D."/>
        </authorList>
    </citation>
    <scope>NUCLEOTIDE SEQUENCE</scope>
    <source>
        <strain evidence="5">SUZIE</strain>
        <tissue evidence="5">Muscle</tissue>
    </source>
</reference>
<dbReference type="EMBL" id="JAATJV010418061">
    <property type="protein sequence ID" value="MBZ3887704.1"/>
    <property type="molecule type" value="Genomic_DNA"/>
</dbReference>
<feature type="domain" description="STAT transcription factor all-alpha" evidence="4">
    <location>
        <begin position="24"/>
        <end position="188"/>
    </location>
</feature>
<feature type="coiled-coil region" evidence="2">
    <location>
        <begin position="142"/>
        <end position="169"/>
    </location>
</feature>
<dbReference type="InterPro" id="IPR008967">
    <property type="entry name" value="p53-like_TF_DNA-bd_sf"/>
</dbReference>
<organism evidence="5 6">
    <name type="scientific">Sciurus carolinensis</name>
    <name type="common">Eastern gray squirrel</name>
    <dbReference type="NCBI Taxonomy" id="30640"/>
    <lineage>
        <taxon>Eukaryota</taxon>
        <taxon>Metazoa</taxon>
        <taxon>Chordata</taxon>
        <taxon>Craniata</taxon>
        <taxon>Vertebrata</taxon>
        <taxon>Euteleostomi</taxon>
        <taxon>Mammalia</taxon>
        <taxon>Eutheria</taxon>
        <taxon>Euarchontoglires</taxon>
        <taxon>Glires</taxon>
        <taxon>Rodentia</taxon>
        <taxon>Sciuromorpha</taxon>
        <taxon>Sciuridae</taxon>
        <taxon>Sciurinae</taxon>
        <taxon>Sciurini</taxon>
        <taxon>Sciurus</taxon>
    </lineage>
</organism>
<dbReference type="CDD" id="cd16854">
    <property type="entry name" value="STAT4_CCD"/>
    <property type="match status" value="1"/>
</dbReference>
<dbReference type="FunFam" id="1.20.1050.20:FF:000001">
    <property type="entry name" value="Signal transducer and activator of transcription"/>
    <property type="match status" value="1"/>
</dbReference>
<dbReference type="AlphaFoldDB" id="A0AA41NC76"/>
<dbReference type="Gene3D" id="1.20.1050.20">
    <property type="entry name" value="STAT transcription factor, all-alpha domain"/>
    <property type="match status" value="1"/>
</dbReference>